<keyword evidence="2" id="KW-0547">Nucleotide-binding</keyword>
<evidence type="ECO:0000259" key="6">
    <source>
        <dbReference type="Pfam" id="PF00501"/>
    </source>
</evidence>
<feature type="domain" description="AMP-dependent synthetase/ligase" evidence="6">
    <location>
        <begin position="208"/>
        <end position="388"/>
    </location>
</feature>
<dbReference type="Gene3D" id="3.40.50.12780">
    <property type="entry name" value="N-terminal domain of ligase-like"/>
    <property type="match status" value="1"/>
</dbReference>
<evidence type="ECO:0000256" key="1">
    <source>
        <dbReference type="ARBA" id="ARBA00022598"/>
    </source>
</evidence>
<keyword evidence="1" id="KW-0436">Ligase</keyword>
<sequence length="414" mass="46858">MSGTATVLLTHFFELKLLRIPFQLPTFSNQRKLSVSAKPLTFVLSLMYSSLRSLNKVQAQFTVKMRGALYFTLKQRKLIDNSTPAAMSGFSLSTIDFTQLQRVLQPLIFTATGILVTTKVVRWLFFRKIHTKTLKDNSRINEFIVNDQLLPTPSNDLQKLQDCVYRGYHLSGNGRMLGYRPKNSDGSYGDYVWLSYGEVSDLKFSVSLIEVIESAEKLSKLMASQTHAVPARAAIMYKNQPKFVICELACYMAGITVVPLYATLGYDAMKSILEEIDPYWFIAETEAEVKELLKLDENNNKQRAALFMENRLPTAASEDQWWNDRRTTLCSFGNSIKVEIQMNDGKPLNTEEITPEDFCMICYTSGTTGRPKGAILTHRNILAATTADMLIKTPILSEVSVHLCYKTRLQTVLD</sequence>
<dbReference type="STRING" id="451379.A0A0N5AS75"/>
<dbReference type="WBParaSite" id="SMUV_0000763201-mRNA-1">
    <property type="protein sequence ID" value="SMUV_0000763201-mRNA-1"/>
    <property type="gene ID" value="SMUV_0000763201"/>
</dbReference>
<dbReference type="InterPro" id="IPR020845">
    <property type="entry name" value="AMP-binding_CS"/>
</dbReference>
<dbReference type="GO" id="GO:0004467">
    <property type="term" value="F:long-chain fatty acid-CoA ligase activity"/>
    <property type="evidence" value="ECO:0007669"/>
    <property type="project" value="UniProtKB-EC"/>
</dbReference>
<keyword evidence="3" id="KW-0443">Lipid metabolism</keyword>
<dbReference type="AlphaFoldDB" id="A0A0N5AS75"/>
<dbReference type="PROSITE" id="PS00455">
    <property type="entry name" value="AMP_BINDING"/>
    <property type="match status" value="1"/>
</dbReference>
<evidence type="ECO:0000256" key="2">
    <source>
        <dbReference type="ARBA" id="ARBA00022741"/>
    </source>
</evidence>
<keyword evidence="4" id="KW-0067">ATP-binding</keyword>
<dbReference type="InterPro" id="IPR042099">
    <property type="entry name" value="ANL_N_sf"/>
</dbReference>
<reference evidence="8" key="1">
    <citation type="submission" date="2017-02" db="UniProtKB">
        <authorList>
            <consortium name="WormBaseParasite"/>
        </authorList>
    </citation>
    <scope>IDENTIFICATION</scope>
</reference>
<evidence type="ECO:0000313" key="8">
    <source>
        <dbReference type="WBParaSite" id="SMUV_0000763201-mRNA-1"/>
    </source>
</evidence>
<dbReference type="PANTHER" id="PTHR43272:SF33">
    <property type="entry name" value="AMP-BINDING DOMAIN-CONTAINING PROTEIN-RELATED"/>
    <property type="match status" value="1"/>
</dbReference>
<dbReference type="PANTHER" id="PTHR43272">
    <property type="entry name" value="LONG-CHAIN-FATTY-ACID--COA LIGASE"/>
    <property type="match status" value="1"/>
</dbReference>
<dbReference type="GO" id="GO:0016020">
    <property type="term" value="C:membrane"/>
    <property type="evidence" value="ECO:0007669"/>
    <property type="project" value="TreeGrafter"/>
</dbReference>
<proteinExistence type="predicted"/>
<organism evidence="7 8">
    <name type="scientific">Syphacia muris</name>
    <dbReference type="NCBI Taxonomy" id="451379"/>
    <lineage>
        <taxon>Eukaryota</taxon>
        <taxon>Metazoa</taxon>
        <taxon>Ecdysozoa</taxon>
        <taxon>Nematoda</taxon>
        <taxon>Chromadorea</taxon>
        <taxon>Rhabditida</taxon>
        <taxon>Spirurina</taxon>
        <taxon>Oxyuridomorpha</taxon>
        <taxon>Oxyuroidea</taxon>
        <taxon>Oxyuridae</taxon>
        <taxon>Syphacia</taxon>
    </lineage>
</organism>
<dbReference type="Proteomes" id="UP000046393">
    <property type="component" value="Unplaced"/>
</dbReference>
<dbReference type="GO" id="GO:0005783">
    <property type="term" value="C:endoplasmic reticulum"/>
    <property type="evidence" value="ECO:0007669"/>
    <property type="project" value="TreeGrafter"/>
</dbReference>
<evidence type="ECO:0000256" key="4">
    <source>
        <dbReference type="ARBA" id="ARBA00022840"/>
    </source>
</evidence>
<evidence type="ECO:0000313" key="7">
    <source>
        <dbReference type="Proteomes" id="UP000046393"/>
    </source>
</evidence>
<protein>
    <recommendedName>
        <fullName evidence="5">long-chain-fatty-acid--CoA ligase</fullName>
        <ecNumber evidence="5">6.2.1.3</ecNumber>
    </recommendedName>
</protein>
<dbReference type="GO" id="GO:0005524">
    <property type="term" value="F:ATP binding"/>
    <property type="evidence" value="ECO:0007669"/>
    <property type="project" value="UniProtKB-KW"/>
</dbReference>
<keyword evidence="7" id="KW-1185">Reference proteome</keyword>
<evidence type="ECO:0000256" key="5">
    <source>
        <dbReference type="ARBA" id="ARBA00026121"/>
    </source>
</evidence>
<evidence type="ECO:0000256" key="3">
    <source>
        <dbReference type="ARBA" id="ARBA00022832"/>
    </source>
</evidence>
<dbReference type="SUPFAM" id="SSF56801">
    <property type="entry name" value="Acetyl-CoA synthetase-like"/>
    <property type="match status" value="1"/>
</dbReference>
<name>A0A0N5AS75_9BILA</name>
<keyword evidence="3" id="KW-0276">Fatty acid metabolism</keyword>
<accession>A0A0N5AS75</accession>
<dbReference type="Pfam" id="PF00501">
    <property type="entry name" value="AMP-binding"/>
    <property type="match status" value="1"/>
</dbReference>
<dbReference type="EC" id="6.2.1.3" evidence="5"/>
<dbReference type="InterPro" id="IPR000873">
    <property type="entry name" value="AMP-dep_synth/lig_dom"/>
</dbReference>